<dbReference type="EMBL" id="QHHQ01000007">
    <property type="protein sequence ID" value="RAH98385.1"/>
    <property type="molecule type" value="Genomic_DNA"/>
</dbReference>
<protein>
    <recommendedName>
        <fullName evidence="4">TRAP transporter solute receptor, TAXI family</fullName>
    </recommendedName>
</protein>
<evidence type="ECO:0000256" key="1">
    <source>
        <dbReference type="SAM" id="SignalP"/>
    </source>
</evidence>
<dbReference type="PANTHER" id="PTHR42941">
    <property type="entry name" value="SLL1037 PROTEIN"/>
    <property type="match status" value="1"/>
</dbReference>
<accession>A0A8B2NQT4</accession>
<sequence length="329" mass="35124">MRLSKILGTALAAAAFAGASPVLAQDKTHDVATFVSGGPSGTWFPTATAISQLVNEAYEGQPVSTIPGKGAIGNALAVGSGKAEFGLSYGPFLLAIYKGGNEILDKKGLDNLRVVANVVPNTVQITMAGDVSDDIFADVKDGAKMRIGVGAKGSSNIFGIEKLLMEYGSDFAKVESNGGFVMEGQQEGLLDAFLNRQIDVYTNTVGIGASDFQQALAARDARMFAIPEDIRDRMVEDWGYVKFDIPAGTYEGQTEAVPSLDLSTLIITNADVDDEIVYEMVKRMAENKKRLVSAYSGFSGWQPEDMAKGNPIPLHPGALKYFKEMGWVD</sequence>
<reference evidence="2 3" key="1">
    <citation type="submission" date="2018-05" db="EMBL/GenBank/DDBJ databases">
        <title>Acuticoccus sediminis sp. nov., isolated from deep-sea sediment of Indian Ocean.</title>
        <authorList>
            <person name="Liu X."/>
            <person name="Lai Q."/>
            <person name="Du Y."/>
            <person name="Sun F."/>
            <person name="Zhang X."/>
            <person name="Wang S."/>
            <person name="Shao Z."/>
        </authorList>
    </citation>
    <scope>NUCLEOTIDE SEQUENCE [LARGE SCALE GENOMIC DNA]</scope>
    <source>
        <strain evidence="2 3">PTG4-2</strain>
    </source>
</reference>
<proteinExistence type="predicted"/>
<gene>
    <name evidence="2" type="ORF">DLJ53_27200</name>
</gene>
<feature type="signal peptide" evidence="1">
    <location>
        <begin position="1"/>
        <end position="24"/>
    </location>
</feature>
<evidence type="ECO:0000313" key="3">
    <source>
        <dbReference type="Proteomes" id="UP000249590"/>
    </source>
</evidence>
<name>A0A8B2NQT4_9HYPH</name>
<organism evidence="2 3">
    <name type="scientific">Acuticoccus sediminis</name>
    <dbReference type="NCBI Taxonomy" id="2184697"/>
    <lineage>
        <taxon>Bacteria</taxon>
        <taxon>Pseudomonadati</taxon>
        <taxon>Pseudomonadota</taxon>
        <taxon>Alphaproteobacteria</taxon>
        <taxon>Hyphomicrobiales</taxon>
        <taxon>Amorphaceae</taxon>
        <taxon>Acuticoccus</taxon>
    </lineage>
</organism>
<keyword evidence="1" id="KW-0732">Signal</keyword>
<keyword evidence="3" id="KW-1185">Reference proteome</keyword>
<dbReference type="Gene3D" id="3.40.190.10">
    <property type="entry name" value="Periplasmic binding protein-like II"/>
    <property type="match status" value="2"/>
</dbReference>
<dbReference type="InterPro" id="IPR011852">
    <property type="entry name" value="TRAP_TAXI"/>
</dbReference>
<evidence type="ECO:0008006" key="4">
    <source>
        <dbReference type="Google" id="ProtNLM"/>
    </source>
</evidence>
<feature type="chain" id="PRO_5032701451" description="TRAP transporter solute receptor, TAXI family" evidence="1">
    <location>
        <begin position="25"/>
        <end position="329"/>
    </location>
</feature>
<dbReference type="OrthoDB" id="9776669at2"/>
<dbReference type="RefSeq" id="WP_111351253.1">
    <property type="nucleotide sequence ID" value="NZ_JAIWKD010000006.1"/>
</dbReference>
<evidence type="ECO:0000313" key="2">
    <source>
        <dbReference type="EMBL" id="RAH98385.1"/>
    </source>
</evidence>
<comment type="caution">
    <text evidence="2">The sequence shown here is derived from an EMBL/GenBank/DDBJ whole genome shotgun (WGS) entry which is preliminary data.</text>
</comment>
<dbReference type="SUPFAM" id="SSF53850">
    <property type="entry name" value="Periplasmic binding protein-like II"/>
    <property type="match status" value="1"/>
</dbReference>
<dbReference type="AlphaFoldDB" id="A0A8B2NQT4"/>
<dbReference type="Proteomes" id="UP000249590">
    <property type="component" value="Unassembled WGS sequence"/>
</dbReference>
<dbReference type="NCBIfam" id="TIGR02122">
    <property type="entry name" value="TRAP_TAXI"/>
    <property type="match status" value="1"/>
</dbReference>
<dbReference type="Pfam" id="PF16868">
    <property type="entry name" value="NMT1_3"/>
    <property type="match status" value="1"/>
</dbReference>
<dbReference type="PANTHER" id="PTHR42941:SF1">
    <property type="entry name" value="SLL1037 PROTEIN"/>
    <property type="match status" value="1"/>
</dbReference>